<reference evidence="1 2" key="1">
    <citation type="submission" date="2009-06" db="EMBL/GenBank/DDBJ databases">
        <title>The draft genome of Clostridium carboxidivorans P7.</title>
        <authorList>
            <consortium name="US DOE Joint Genome Institute (JGI-PGF)"/>
            <person name="Lucas S."/>
            <person name="Copeland A."/>
            <person name="Lapidus A."/>
            <person name="Glavina del Rio T."/>
            <person name="Tice H."/>
            <person name="Bruce D."/>
            <person name="Goodwin L."/>
            <person name="Pitluck S."/>
            <person name="Larimer F."/>
            <person name="Land M.L."/>
            <person name="Hauser L."/>
            <person name="Hemme C.L."/>
        </authorList>
    </citation>
    <scope>NUCLEOTIDE SEQUENCE [LARGE SCALE GENOMIC DNA]</scope>
    <source>
        <strain evidence="1 2">P7</strain>
    </source>
</reference>
<dbReference type="GO" id="GO:0016787">
    <property type="term" value="F:hydrolase activity"/>
    <property type="evidence" value="ECO:0007669"/>
    <property type="project" value="UniProtKB-KW"/>
</dbReference>
<dbReference type="Gene3D" id="1.10.3210.10">
    <property type="entry name" value="Hypothetical protein af1432"/>
    <property type="match status" value="1"/>
</dbReference>
<dbReference type="eggNOG" id="COG2206">
    <property type="taxonomic scope" value="Bacteria"/>
</dbReference>
<dbReference type="RefSeq" id="WP_007059140.1">
    <property type="nucleotide sequence ID" value="NZ_ACVI01000003.1"/>
</dbReference>
<dbReference type="InterPro" id="IPR003607">
    <property type="entry name" value="HD/PDEase_dom"/>
</dbReference>
<dbReference type="AlphaFoldDB" id="C6PN88"/>
<accession>C6PN88</accession>
<comment type="caution">
    <text evidence="1">The sequence shown here is derived from an EMBL/GenBank/DDBJ whole genome shotgun (WGS) entry which is preliminary data.</text>
</comment>
<organism evidence="1 2">
    <name type="scientific">Clostridium carboxidivorans P7</name>
    <dbReference type="NCBI Taxonomy" id="536227"/>
    <lineage>
        <taxon>Bacteria</taxon>
        <taxon>Bacillati</taxon>
        <taxon>Bacillota</taxon>
        <taxon>Clostridia</taxon>
        <taxon>Eubacteriales</taxon>
        <taxon>Clostridiaceae</taxon>
        <taxon>Clostridium</taxon>
    </lineage>
</organism>
<dbReference type="STRING" id="536227.Ccar_23490"/>
<dbReference type="SUPFAM" id="SSF109604">
    <property type="entry name" value="HD-domain/PDEase-like"/>
    <property type="match status" value="1"/>
</dbReference>
<dbReference type="CDD" id="cd00077">
    <property type="entry name" value="HDc"/>
    <property type="match status" value="1"/>
</dbReference>
<evidence type="ECO:0000313" key="2">
    <source>
        <dbReference type="Proteomes" id="UP000004198"/>
    </source>
</evidence>
<protein>
    <submittedName>
        <fullName evidence="1">Putative metal dependent phosphohydrolase</fullName>
    </submittedName>
</protein>
<keyword evidence="1" id="KW-0378">Hydrolase</keyword>
<dbReference type="PANTHER" id="PTHR43155">
    <property type="entry name" value="CYCLIC DI-GMP PHOSPHODIESTERASE PA4108-RELATED"/>
    <property type="match status" value="1"/>
</dbReference>
<evidence type="ECO:0000313" key="1">
    <source>
        <dbReference type="EMBL" id="EET89209.1"/>
    </source>
</evidence>
<keyword evidence="2" id="KW-1185">Reference proteome</keyword>
<dbReference type="Proteomes" id="UP000004198">
    <property type="component" value="Unassembled WGS sequence"/>
</dbReference>
<dbReference type="EMBL" id="ACVI01000003">
    <property type="protein sequence ID" value="EET89209.1"/>
    <property type="molecule type" value="Genomic_DNA"/>
</dbReference>
<gene>
    <name evidence="1" type="ORF">CcarbDRAFT_0255</name>
</gene>
<name>C6PN88_9CLOT</name>
<dbReference type="PANTHER" id="PTHR43155:SF2">
    <property type="entry name" value="CYCLIC DI-GMP PHOSPHODIESTERASE PA4108"/>
    <property type="match status" value="1"/>
</dbReference>
<sequence length="174" mass="20184">MRFELVRNLKGDEVLGKTLFDGYGKVLLPSGTKLNTPYINRIKQSGFYYIYIEDNELDDVKEDKKIDELKQSTIERLPSIFASIMQGDVNTIKESFKIVENLAEYIAEEGDMNTNLYEISRYDNYTYIHCVDTAIMSIFLGRSLNLKKEELTELGISAILHDIGKIKNFKWNYK</sequence>
<proteinExistence type="predicted"/>